<sequence length="85" mass="9276">MKKMVAVILLAIVIIGCGPKMAKQETLDALNEARAALEAAQTRISELQGEIDALKARKAQLEEEISGLEAEVQALQEKIDTRCKK</sequence>
<dbReference type="Proteomes" id="UP000885826">
    <property type="component" value="Unassembled WGS sequence"/>
</dbReference>
<reference evidence="2" key="1">
    <citation type="journal article" date="2020" name="mSystems">
        <title>Genome- and Community-Level Interaction Insights into Carbon Utilization and Element Cycling Functions of Hydrothermarchaeota in Hydrothermal Sediment.</title>
        <authorList>
            <person name="Zhou Z."/>
            <person name="Liu Y."/>
            <person name="Xu W."/>
            <person name="Pan J."/>
            <person name="Luo Z.H."/>
            <person name="Li M."/>
        </authorList>
    </citation>
    <scope>NUCLEOTIDE SEQUENCE</scope>
    <source>
        <strain evidence="2">HyVt-388</strain>
    </source>
</reference>
<dbReference type="AlphaFoldDB" id="A0A9C9EMZ2"/>
<comment type="caution">
    <text evidence="2">The sequence shown here is derived from an EMBL/GenBank/DDBJ whole genome shotgun (WGS) entry which is preliminary data.</text>
</comment>
<gene>
    <name evidence="2" type="ORF">ENI34_06530</name>
</gene>
<keyword evidence="1" id="KW-0175">Coiled coil</keyword>
<accession>A0A9C9EMZ2</accession>
<evidence type="ECO:0000313" key="3">
    <source>
        <dbReference type="Proteomes" id="UP000885826"/>
    </source>
</evidence>
<evidence type="ECO:0000256" key="1">
    <source>
        <dbReference type="SAM" id="Coils"/>
    </source>
</evidence>
<feature type="coiled-coil region" evidence="1">
    <location>
        <begin position="20"/>
        <end position="78"/>
    </location>
</feature>
<dbReference type="PROSITE" id="PS51257">
    <property type="entry name" value="PROKAR_LIPOPROTEIN"/>
    <property type="match status" value="1"/>
</dbReference>
<dbReference type="EMBL" id="DRIG01000069">
    <property type="protein sequence ID" value="HEC78782.1"/>
    <property type="molecule type" value="Genomic_DNA"/>
</dbReference>
<evidence type="ECO:0000313" key="2">
    <source>
        <dbReference type="EMBL" id="HEC78782.1"/>
    </source>
</evidence>
<dbReference type="Gene3D" id="1.20.5.340">
    <property type="match status" value="1"/>
</dbReference>
<protein>
    <submittedName>
        <fullName evidence="2">Uncharacterized protein</fullName>
    </submittedName>
</protein>
<proteinExistence type="predicted"/>
<name>A0A9C9EMZ2_UNCW3</name>
<organism evidence="2 3">
    <name type="scientific">candidate division WOR-3 bacterium</name>
    <dbReference type="NCBI Taxonomy" id="2052148"/>
    <lineage>
        <taxon>Bacteria</taxon>
        <taxon>Bacteria division WOR-3</taxon>
    </lineage>
</organism>